<keyword evidence="1" id="KW-1133">Transmembrane helix</keyword>
<keyword evidence="1" id="KW-0472">Membrane</keyword>
<feature type="transmembrane region" description="Helical" evidence="1">
    <location>
        <begin position="45"/>
        <end position="68"/>
    </location>
</feature>
<dbReference type="AlphaFoldDB" id="A0A1M5UAW9"/>
<feature type="transmembrane region" description="Helical" evidence="1">
    <location>
        <begin position="80"/>
        <end position="101"/>
    </location>
</feature>
<reference evidence="3" key="1">
    <citation type="submission" date="2016-11" db="EMBL/GenBank/DDBJ databases">
        <authorList>
            <person name="Varghese N."/>
            <person name="Submissions S."/>
        </authorList>
    </citation>
    <scope>NUCLEOTIDE SEQUENCE [LARGE SCALE GENOMIC DNA]</scope>
    <source>
        <strain evidence="3">DSM 25330</strain>
    </source>
</reference>
<dbReference type="OrthoDB" id="1443613at2"/>
<dbReference type="STRING" id="1089305.SAMN05444148_2423"/>
<feature type="transmembrane region" description="Helical" evidence="1">
    <location>
        <begin position="7"/>
        <end position="25"/>
    </location>
</feature>
<keyword evidence="3" id="KW-1185">Reference proteome</keyword>
<protein>
    <submittedName>
        <fullName evidence="2">Uncharacterized protein</fullName>
    </submittedName>
</protein>
<evidence type="ECO:0000313" key="3">
    <source>
        <dbReference type="Proteomes" id="UP000184522"/>
    </source>
</evidence>
<evidence type="ECO:0000256" key="1">
    <source>
        <dbReference type="SAM" id="Phobius"/>
    </source>
</evidence>
<dbReference type="EMBL" id="FQWS01000002">
    <property type="protein sequence ID" value="SHH60185.1"/>
    <property type="molecule type" value="Genomic_DNA"/>
</dbReference>
<keyword evidence="1" id="KW-0812">Transmembrane</keyword>
<accession>A0A1M5UAW9</accession>
<sequence length="108" mass="12371">MLILRRLLAYCIWILIAFALAFLAMHMLLDDESTLIGHGVLKKIVILHIVPITGSIIAFLYIFFDILYLRKTLKNQKNAIYVRFLAIVTICVLVTAIHYVLEKGIDII</sequence>
<proteinExistence type="predicted"/>
<dbReference type="Proteomes" id="UP000184522">
    <property type="component" value="Unassembled WGS sequence"/>
</dbReference>
<dbReference type="RefSeq" id="WP_143185603.1">
    <property type="nucleotide sequence ID" value="NZ_FQWS01000002.1"/>
</dbReference>
<gene>
    <name evidence="2" type="ORF">SAMN05444148_2423</name>
</gene>
<name>A0A1M5UAW9_9FLAO</name>
<organism evidence="2 3">
    <name type="scientific">Winogradskyella jejuensis</name>
    <dbReference type="NCBI Taxonomy" id="1089305"/>
    <lineage>
        <taxon>Bacteria</taxon>
        <taxon>Pseudomonadati</taxon>
        <taxon>Bacteroidota</taxon>
        <taxon>Flavobacteriia</taxon>
        <taxon>Flavobacteriales</taxon>
        <taxon>Flavobacteriaceae</taxon>
        <taxon>Winogradskyella</taxon>
    </lineage>
</organism>
<evidence type="ECO:0000313" key="2">
    <source>
        <dbReference type="EMBL" id="SHH60185.1"/>
    </source>
</evidence>